<name>A0A437M350_9PROT</name>
<dbReference type="Pfam" id="PF05396">
    <property type="entry name" value="Phage_T7_Capsid"/>
    <property type="match status" value="1"/>
</dbReference>
<organism evidence="1 2">
    <name type="scientific">Rhodovarius crocodyli</name>
    <dbReference type="NCBI Taxonomy" id="1979269"/>
    <lineage>
        <taxon>Bacteria</taxon>
        <taxon>Pseudomonadati</taxon>
        <taxon>Pseudomonadota</taxon>
        <taxon>Alphaproteobacteria</taxon>
        <taxon>Acetobacterales</taxon>
        <taxon>Roseomonadaceae</taxon>
        <taxon>Rhodovarius</taxon>
    </lineage>
</organism>
<dbReference type="InterPro" id="IPR008768">
    <property type="entry name" value="Gp9-like"/>
</dbReference>
<sequence>MTDSLLDTALEASQADKTHADAAKPAQLDIPQKFLDPATGELRVEALLKSYRELEKRLSQRVARPDVNADPAELERWRELLGIPQSPDMYTITDKAGLGIDPAVNATLHQAGFTQEQVQLVYDLAEQKLLPLIAEAAQQFEAERQVAKLSEHFGGEERFRRVARQLSAWGRQNLPAPVFDALSTTFEGVLALERMMAGKEPEMAKDSQPPANLSEEELRVMMRDPRYWRSREPAFVQRVTEGFRKLVNG</sequence>
<evidence type="ECO:0000313" key="2">
    <source>
        <dbReference type="Proteomes" id="UP000282957"/>
    </source>
</evidence>
<dbReference type="AlphaFoldDB" id="A0A437M350"/>
<accession>A0A437M350</accession>
<dbReference type="OrthoDB" id="7347988at2"/>
<keyword evidence="2" id="KW-1185">Reference proteome</keyword>
<reference evidence="1 2" key="1">
    <citation type="submission" date="2019-01" db="EMBL/GenBank/DDBJ databases">
        <authorList>
            <person name="Chen W.-M."/>
        </authorList>
    </citation>
    <scope>NUCLEOTIDE SEQUENCE [LARGE SCALE GENOMIC DNA]</scope>
    <source>
        <strain evidence="1 2">CCP-6</strain>
    </source>
</reference>
<proteinExistence type="predicted"/>
<dbReference type="EMBL" id="SACL01000008">
    <property type="protein sequence ID" value="RVT92052.1"/>
    <property type="molecule type" value="Genomic_DNA"/>
</dbReference>
<gene>
    <name evidence="1" type="ORF">EOD42_20190</name>
</gene>
<evidence type="ECO:0000313" key="1">
    <source>
        <dbReference type="EMBL" id="RVT92052.1"/>
    </source>
</evidence>
<dbReference type="RefSeq" id="WP_127789382.1">
    <property type="nucleotide sequence ID" value="NZ_SACL01000008.1"/>
</dbReference>
<dbReference type="Proteomes" id="UP000282957">
    <property type="component" value="Unassembled WGS sequence"/>
</dbReference>
<comment type="caution">
    <text evidence="1">The sequence shown here is derived from an EMBL/GenBank/DDBJ whole genome shotgun (WGS) entry which is preliminary data.</text>
</comment>
<protein>
    <submittedName>
        <fullName evidence="1">Uncharacterized protein</fullName>
    </submittedName>
</protein>